<name>A0A1G6U3W9_9GAMM</name>
<dbReference type="CDD" id="cd16328">
    <property type="entry name" value="RseA_N"/>
    <property type="match status" value="1"/>
</dbReference>
<dbReference type="InterPro" id="IPR036147">
    <property type="entry name" value="Anti-sigma_E_RseA_N_sf"/>
</dbReference>
<dbReference type="InterPro" id="IPR005572">
    <property type="entry name" value="Anti-sigma_E_RseA_N"/>
</dbReference>
<evidence type="ECO:0000259" key="1">
    <source>
        <dbReference type="Pfam" id="PF03872"/>
    </source>
</evidence>
<dbReference type="InterPro" id="IPR052383">
    <property type="entry name" value="Anti-sigma-E_RseA-like"/>
</dbReference>
<dbReference type="SUPFAM" id="SSF89069">
    <property type="entry name" value="N-terminal, cytoplasmic domain of anti-sigmaE factor RseA"/>
    <property type="match status" value="1"/>
</dbReference>
<dbReference type="RefSeq" id="WP_091239832.1">
    <property type="nucleotide sequence ID" value="NZ_FNAG01000002.1"/>
</dbReference>
<dbReference type="Gene3D" id="1.10.10.880">
    <property type="entry name" value="Anti sigma-E protein RseA, N-terminal domain"/>
    <property type="match status" value="1"/>
</dbReference>
<gene>
    <name evidence="2" type="ORF">SAMN04488509_102156</name>
</gene>
<dbReference type="PANTHER" id="PTHR38104:SF1">
    <property type="entry name" value="ANTI-SIGMA-E FACTOR RSEA"/>
    <property type="match status" value="1"/>
</dbReference>
<keyword evidence="3" id="KW-1185">Reference proteome</keyword>
<dbReference type="GO" id="GO:0016989">
    <property type="term" value="F:sigma factor antagonist activity"/>
    <property type="evidence" value="ECO:0007669"/>
    <property type="project" value="InterPro"/>
</dbReference>
<protein>
    <submittedName>
        <fullName evidence="2">Anti sigma-E protein, RseA</fullName>
    </submittedName>
</protein>
<dbReference type="EMBL" id="FNAG01000002">
    <property type="protein sequence ID" value="SDD36112.1"/>
    <property type="molecule type" value="Genomic_DNA"/>
</dbReference>
<dbReference type="Proteomes" id="UP000199603">
    <property type="component" value="Unassembled WGS sequence"/>
</dbReference>
<dbReference type="AlphaFoldDB" id="A0A1G6U3W9"/>
<organism evidence="2 3">
    <name type="scientific">Aquimonas voraii</name>
    <dbReference type="NCBI Taxonomy" id="265719"/>
    <lineage>
        <taxon>Bacteria</taxon>
        <taxon>Pseudomonadati</taxon>
        <taxon>Pseudomonadota</taxon>
        <taxon>Gammaproteobacteria</taxon>
        <taxon>Lysobacterales</taxon>
        <taxon>Lysobacteraceae</taxon>
        <taxon>Aquimonas</taxon>
    </lineage>
</organism>
<sequence>MSIDKPLDPNAELREQVSALCDGELAADSRRFLLKRLADDAELKSAWSNYHLIGDSLRRQAGPPLAQDFADRVQAALEVEAEAGGKHGWLRWAGGAAVAAAVALAAIIAVPVQQPVVPSSAPAFVGNGEVVPSSVAERDLRPDISRAAQTVAQGAHPYGSAQMGLPVRYVPVLQADGRLLLVPYTPLLQTPTDPVPSAPPLLPVRAQ</sequence>
<dbReference type="PANTHER" id="PTHR38104">
    <property type="match status" value="1"/>
</dbReference>
<evidence type="ECO:0000313" key="3">
    <source>
        <dbReference type="Proteomes" id="UP000199603"/>
    </source>
</evidence>
<dbReference type="Pfam" id="PF03872">
    <property type="entry name" value="RseA_N"/>
    <property type="match status" value="1"/>
</dbReference>
<accession>A0A1G6U3W9</accession>
<feature type="domain" description="Anti sigma-E protein RseA N-terminal" evidence="1">
    <location>
        <begin position="14"/>
        <end position="81"/>
    </location>
</feature>
<dbReference type="OrthoDB" id="5298512at2"/>
<proteinExistence type="predicted"/>
<dbReference type="STRING" id="265719.SAMN04488509_102156"/>
<evidence type="ECO:0000313" key="2">
    <source>
        <dbReference type="EMBL" id="SDD36112.1"/>
    </source>
</evidence>
<reference evidence="2 3" key="1">
    <citation type="submission" date="2016-10" db="EMBL/GenBank/DDBJ databases">
        <authorList>
            <person name="de Groot N.N."/>
        </authorList>
    </citation>
    <scope>NUCLEOTIDE SEQUENCE [LARGE SCALE GENOMIC DNA]</scope>
    <source>
        <strain evidence="2 3">DSM 16957</strain>
    </source>
</reference>